<organism evidence="2 3">
    <name type="scientific">Staphylococcus warneri</name>
    <dbReference type="NCBI Taxonomy" id="1292"/>
    <lineage>
        <taxon>Bacteria</taxon>
        <taxon>Bacillati</taxon>
        <taxon>Bacillota</taxon>
        <taxon>Bacilli</taxon>
        <taxon>Bacillales</taxon>
        <taxon>Staphylococcaceae</taxon>
        <taxon>Staphylococcus</taxon>
    </lineage>
</organism>
<dbReference type="EMBL" id="PZEV01000013">
    <property type="protein sequence ID" value="PTI51415.1"/>
    <property type="molecule type" value="Genomic_DNA"/>
</dbReference>
<feature type="transmembrane region" description="Helical" evidence="1">
    <location>
        <begin position="39"/>
        <end position="62"/>
    </location>
</feature>
<evidence type="ECO:0000313" key="2">
    <source>
        <dbReference type="EMBL" id="PTI51415.1"/>
    </source>
</evidence>
<keyword evidence="1" id="KW-0472">Membrane</keyword>
<evidence type="ECO:0000256" key="1">
    <source>
        <dbReference type="SAM" id="Phobius"/>
    </source>
</evidence>
<dbReference type="STRING" id="1194526.A284_11155"/>
<protein>
    <submittedName>
        <fullName evidence="2">Cadmium transporter</fullName>
    </submittedName>
</protein>
<dbReference type="NCBIfam" id="TIGR00779">
    <property type="entry name" value="cad"/>
    <property type="match status" value="1"/>
</dbReference>
<dbReference type="Proteomes" id="UP000240717">
    <property type="component" value="Unassembled WGS sequence"/>
</dbReference>
<feature type="transmembrane region" description="Helical" evidence="1">
    <location>
        <begin position="6"/>
        <end position="27"/>
    </location>
</feature>
<comment type="caution">
    <text evidence="2">The sequence shown here is derived from an EMBL/GenBank/DDBJ whole genome shotgun (WGS) entry which is preliminary data.</text>
</comment>
<feature type="transmembrane region" description="Helical" evidence="1">
    <location>
        <begin position="139"/>
        <end position="162"/>
    </location>
</feature>
<reference evidence="2 3" key="1">
    <citation type="journal article" date="2016" name="Front. Microbiol.">
        <title>Comprehensive Phylogenetic Analysis of Bovine Non-aureus Staphylococci Species Based on Whole-Genome Sequencing.</title>
        <authorList>
            <person name="Naushad S."/>
            <person name="Barkema H.W."/>
            <person name="Luby C."/>
            <person name="Condas L.A."/>
            <person name="Nobrega D.B."/>
            <person name="Carson D.A."/>
            <person name="De Buck J."/>
        </authorList>
    </citation>
    <scope>NUCLEOTIDE SEQUENCE [LARGE SCALE GENOMIC DNA]</scope>
    <source>
        <strain evidence="2 3">SNUC 2993</strain>
    </source>
</reference>
<feature type="transmembrane region" description="Helical" evidence="1">
    <location>
        <begin position="108"/>
        <end position="133"/>
    </location>
</feature>
<dbReference type="Pfam" id="PF03596">
    <property type="entry name" value="Cad"/>
    <property type="match status" value="1"/>
</dbReference>
<keyword evidence="1" id="KW-0812">Transmembrane</keyword>
<dbReference type="InterPro" id="IPR004676">
    <property type="entry name" value="Cd-R_transporter"/>
</dbReference>
<proteinExistence type="predicted"/>
<feature type="transmembrane region" description="Helical" evidence="1">
    <location>
        <begin position="68"/>
        <end position="87"/>
    </location>
</feature>
<accession>A0A2T4Q189</accession>
<name>A0A2T4Q189_STAWA</name>
<dbReference type="AlphaFoldDB" id="A0A2T4Q189"/>
<gene>
    <name evidence="2" type="ORF">BU085_05335</name>
</gene>
<keyword evidence="1" id="KW-1133">Transmembrane helix</keyword>
<dbReference type="RefSeq" id="WP_002451472.1">
    <property type="nucleotide sequence ID" value="NZ_CP054017.1"/>
</dbReference>
<evidence type="ECO:0000313" key="3">
    <source>
        <dbReference type="Proteomes" id="UP000240717"/>
    </source>
</evidence>
<feature type="transmembrane region" description="Helical" evidence="1">
    <location>
        <begin position="174"/>
        <end position="192"/>
    </location>
</feature>
<sequence>MLSIIFTAIVLYTATAIDLLVILLIYFARAHTKKEYRDIYIGQFLGSMTLIIISLFFAFVLHYVPEKWMLGLLGLIPIYLGIKVAIFDDCEGEKRAKDALNDKGLSKLVGIVALVTIASCGADNIGLFVPYFVSLNFSQLIVTLIVFVILIFVLIYTAQRLADIKDIGEIVEKFNRWIMAVVYIALGIFIIVENDTLTTLFHFIF</sequence>